<reference evidence="2 3" key="1">
    <citation type="journal article" date="2013" name="PLoS ONE">
        <title>Complete Genome Analysis of a Haemophilus parasuis Serovar 12 Strain from China.</title>
        <authorList>
            <person name="Li Y."/>
            <person name="Kwok A.H."/>
            <person name="Jiang J."/>
            <person name="Zou Y."/>
            <person name="Zheng F."/>
            <person name="Chen P."/>
            <person name="Hou C."/>
            <person name="Leung F.C."/>
            <person name="Jiang P."/>
        </authorList>
    </citation>
    <scope>NUCLEOTIDE SEQUENCE [LARGE SCALE GENOMIC DNA]</scope>
    <source>
        <strain evidence="2 3">ZJ0906</strain>
    </source>
</reference>
<protein>
    <submittedName>
        <fullName evidence="2">Uncharacterized protein</fullName>
    </submittedName>
</protein>
<dbReference type="AlphaFoldDB" id="A0A806J277"/>
<accession>A0A806J277</accession>
<feature type="transmembrane region" description="Helical" evidence="1">
    <location>
        <begin position="185"/>
        <end position="207"/>
    </location>
</feature>
<name>A0A806J277_GLAPU</name>
<dbReference type="EMBL" id="CP005384">
    <property type="protein sequence ID" value="AGO15933.1"/>
    <property type="molecule type" value="Genomic_DNA"/>
</dbReference>
<evidence type="ECO:0000313" key="2">
    <source>
        <dbReference type="EMBL" id="AGO15933.1"/>
    </source>
</evidence>
<feature type="transmembrane region" description="Helical" evidence="1">
    <location>
        <begin position="213"/>
        <end position="237"/>
    </location>
</feature>
<evidence type="ECO:0000256" key="1">
    <source>
        <dbReference type="SAM" id="Phobius"/>
    </source>
</evidence>
<keyword evidence="1" id="KW-0472">Membrane</keyword>
<evidence type="ECO:0000313" key="3">
    <source>
        <dbReference type="Proteomes" id="UP000014672"/>
    </source>
</evidence>
<keyword evidence="1" id="KW-0812">Transmembrane</keyword>
<feature type="transmembrane region" description="Helical" evidence="1">
    <location>
        <begin position="21"/>
        <end position="44"/>
    </location>
</feature>
<gene>
    <name evidence="2" type="ORF">K756_03560</name>
</gene>
<keyword evidence="1" id="KW-1133">Transmembrane helix</keyword>
<sequence>MPIKFPSLLQDSWNFIRNQGSFTLTGTALLILLQLSTIFLFPRVEIQAGNTSNQEMLTLLTSQLAPTIISALISVFINILLILNIKSINSGTYQHFSQNIWATLKAFFPVILLTIFMVMPLSIGISFGGTVGQQGSLAIMILPLMATGIYLFVKLSLVVYAYLLEAPQSIMQTLRFTWGLSRGRMFPLFLFCILSYFFPSLLGSLIGRIGGDVGIILSQVVGAFISLFVVVFGFRFYQVYRQ</sequence>
<dbReference type="Proteomes" id="UP000014672">
    <property type="component" value="Chromosome"/>
</dbReference>
<organism evidence="2 3">
    <name type="scientific">Glaesserella parasuis ZJ0906</name>
    <dbReference type="NCBI Taxonomy" id="1322346"/>
    <lineage>
        <taxon>Bacteria</taxon>
        <taxon>Pseudomonadati</taxon>
        <taxon>Pseudomonadota</taxon>
        <taxon>Gammaproteobacteria</taxon>
        <taxon>Pasteurellales</taxon>
        <taxon>Pasteurellaceae</taxon>
        <taxon>Glaesserella</taxon>
    </lineage>
</organism>
<proteinExistence type="predicted"/>
<feature type="transmembrane region" description="Helical" evidence="1">
    <location>
        <begin position="106"/>
        <end position="125"/>
    </location>
</feature>
<feature type="transmembrane region" description="Helical" evidence="1">
    <location>
        <begin position="64"/>
        <end position="85"/>
    </location>
</feature>
<dbReference type="KEGG" id="hpaz:K756_03560"/>
<feature type="transmembrane region" description="Helical" evidence="1">
    <location>
        <begin position="137"/>
        <end position="164"/>
    </location>
</feature>